<name>W1P7I9_AMBTC</name>
<dbReference type="eggNOG" id="ENOG502S74I">
    <property type="taxonomic scope" value="Eukaryota"/>
</dbReference>
<dbReference type="PANTHER" id="PTHR33181:SF4">
    <property type="entry name" value="OVULE PROTEIN"/>
    <property type="match status" value="1"/>
</dbReference>
<proteinExistence type="predicted"/>
<dbReference type="AlphaFoldDB" id="W1P7I9"/>
<keyword evidence="2" id="KW-1185">Reference proteome</keyword>
<dbReference type="STRING" id="13333.W1P7I9"/>
<evidence type="ECO:0000313" key="1">
    <source>
        <dbReference type="EMBL" id="ERN03644.1"/>
    </source>
</evidence>
<dbReference type="EMBL" id="KI394342">
    <property type="protein sequence ID" value="ERN03644.1"/>
    <property type="molecule type" value="Genomic_DNA"/>
</dbReference>
<dbReference type="Proteomes" id="UP000017836">
    <property type="component" value="Unassembled WGS sequence"/>
</dbReference>
<dbReference type="OMA" id="WEMVQNS"/>
<dbReference type="PANTHER" id="PTHR33181">
    <property type="entry name" value="OS01G0778500 PROTEIN"/>
    <property type="match status" value="1"/>
</dbReference>
<organism evidence="1 2">
    <name type="scientific">Amborella trichopoda</name>
    <dbReference type="NCBI Taxonomy" id="13333"/>
    <lineage>
        <taxon>Eukaryota</taxon>
        <taxon>Viridiplantae</taxon>
        <taxon>Streptophyta</taxon>
        <taxon>Embryophyta</taxon>
        <taxon>Tracheophyta</taxon>
        <taxon>Spermatophyta</taxon>
        <taxon>Magnoliopsida</taxon>
        <taxon>Amborellales</taxon>
        <taxon>Amborellaceae</taxon>
        <taxon>Amborella</taxon>
    </lineage>
</organism>
<accession>W1P7I9</accession>
<evidence type="ECO:0000313" key="2">
    <source>
        <dbReference type="Proteomes" id="UP000017836"/>
    </source>
</evidence>
<reference evidence="2" key="1">
    <citation type="journal article" date="2013" name="Science">
        <title>The Amborella genome and the evolution of flowering plants.</title>
        <authorList>
            <consortium name="Amborella Genome Project"/>
        </authorList>
    </citation>
    <scope>NUCLEOTIDE SEQUENCE [LARGE SCALE GENOMIC DNA]</scope>
</reference>
<sequence length="80" mass="9518">MVGPMRRLWMGIATRLGIRRNGLLKLQHEVHTCGYKDVQVMWEMLQKTTMDNQPPKQRQRRPLWGLFGWARRAACPCHQF</sequence>
<dbReference type="Gramene" id="ERN03644">
    <property type="protein sequence ID" value="ERN03644"/>
    <property type="gene ID" value="AMTR_s00144p00033840"/>
</dbReference>
<gene>
    <name evidence="1" type="ORF">AMTR_s00144p00033840</name>
</gene>
<dbReference type="HOGENOM" id="CLU_129534_4_1_1"/>
<protein>
    <submittedName>
        <fullName evidence="1">Uncharacterized protein</fullName>
    </submittedName>
</protein>